<dbReference type="EMBL" id="BMNE01000004">
    <property type="protein sequence ID" value="GGN84375.1"/>
    <property type="molecule type" value="Genomic_DNA"/>
</dbReference>
<comment type="caution">
    <text evidence="1">The sequence shown here is derived from an EMBL/GenBank/DDBJ whole genome shotgun (WGS) entry which is preliminary data.</text>
</comment>
<reference evidence="2" key="1">
    <citation type="journal article" date="2019" name="Int. J. Syst. Evol. Microbiol.">
        <title>The Global Catalogue of Microorganisms (GCM) 10K type strain sequencing project: providing services to taxonomists for standard genome sequencing and annotation.</title>
        <authorList>
            <consortium name="The Broad Institute Genomics Platform"/>
            <consortium name="The Broad Institute Genome Sequencing Center for Infectious Disease"/>
            <person name="Wu L."/>
            <person name="Ma J."/>
        </authorList>
    </citation>
    <scope>NUCLEOTIDE SEQUENCE [LARGE SCALE GENOMIC DNA]</scope>
    <source>
        <strain evidence="2">CGMCC 4.7329</strain>
    </source>
</reference>
<gene>
    <name evidence="1" type="ORF">GCM10011610_37620</name>
</gene>
<protein>
    <submittedName>
        <fullName evidence="1">Uncharacterized protein</fullName>
    </submittedName>
</protein>
<name>A0ABQ2KMK1_9NOCA</name>
<organism evidence="1 2">
    <name type="scientific">Nocardia rhizosphaerihabitans</name>
    <dbReference type="NCBI Taxonomy" id="1691570"/>
    <lineage>
        <taxon>Bacteria</taxon>
        <taxon>Bacillati</taxon>
        <taxon>Actinomycetota</taxon>
        <taxon>Actinomycetes</taxon>
        <taxon>Mycobacteriales</taxon>
        <taxon>Nocardiaceae</taxon>
        <taxon>Nocardia</taxon>
    </lineage>
</organism>
<evidence type="ECO:0000313" key="2">
    <source>
        <dbReference type="Proteomes" id="UP000658127"/>
    </source>
</evidence>
<accession>A0ABQ2KMK1</accession>
<proteinExistence type="predicted"/>
<dbReference type="RefSeq" id="WP_189029983.1">
    <property type="nucleotide sequence ID" value="NZ_BMNE01000004.1"/>
</dbReference>
<keyword evidence="2" id="KW-1185">Reference proteome</keyword>
<sequence>MGIDVIIQNQVHKQMEVLTGSALESLSSVVSTAPSGSLLWGIHKHADTMFNAKQLDALIEEIAALSPRNDLERELFAILSNAAEFAIRQRGYIWFSGD</sequence>
<dbReference type="Proteomes" id="UP000658127">
    <property type="component" value="Unassembled WGS sequence"/>
</dbReference>
<evidence type="ECO:0000313" key="1">
    <source>
        <dbReference type="EMBL" id="GGN84375.1"/>
    </source>
</evidence>